<evidence type="ECO:0000313" key="2">
    <source>
        <dbReference type="EMBL" id="POY73414.1"/>
    </source>
</evidence>
<keyword evidence="1" id="KW-1133">Transmembrane helix</keyword>
<dbReference type="Proteomes" id="UP000237144">
    <property type="component" value="Unassembled WGS sequence"/>
</dbReference>
<reference evidence="2 3" key="1">
    <citation type="journal article" date="2018" name="Front. Microbiol.">
        <title>Prospects for Fungal Bioremediation of Acidic Radioactive Waste Sites: Characterization and Genome Sequence of Rhodotorula taiwanensis MD1149.</title>
        <authorList>
            <person name="Tkavc R."/>
            <person name="Matrosova V.Y."/>
            <person name="Grichenko O.E."/>
            <person name="Gostincar C."/>
            <person name="Volpe R.P."/>
            <person name="Klimenkova P."/>
            <person name="Gaidamakova E.K."/>
            <person name="Zhou C.E."/>
            <person name="Stewart B.J."/>
            <person name="Lyman M.G."/>
            <person name="Malfatti S.A."/>
            <person name="Rubinfeld B."/>
            <person name="Courtot M."/>
            <person name="Singh J."/>
            <person name="Dalgard C.L."/>
            <person name="Hamilton T."/>
            <person name="Frey K.G."/>
            <person name="Gunde-Cimerman N."/>
            <person name="Dugan L."/>
            <person name="Daly M.J."/>
        </authorList>
    </citation>
    <scope>NUCLEOTIDE SEQUENCE [LARGE SCALE GENOMIC DNA]</scope>
    <source>
        <strain evidence="2 3">MD1149</strain>
    </source>
</reference>
<gene>
    <name evidence="2" type="ORF">BMF94_3752</name>
</gene>
<evidence type="ECO:0000256" key="1">
    <source>
        <dbReference type="SAM" id="Phobius"/>
    </source>
</evidence>
<dbReference type="PANTHER" id="PTHR34144:SF5">
    <property type="entry name" value="ALPHA-1,3-MANNOSYLTRANSFERASE CMT1"/>
    <property type="match status" value="1"/>
</dbReference>
<accession>A0A2S5B9G8</accession>
<dbReference type="EMBL" id="PJQD01000038">
    <property type="protein sequence ID" value="POY73414.1"/>
    <property type="molecule type" value="Genomic_DNA"/>
</dbReference>
<proteinExistence type="predicted"/>
<dbReference type="InterPro" id="IPR021047">
    <property type="entry name" value="Mannosyltransferase_CMT1"/>
</dbReference>
<sequence length="530" mass="59636">MAADGPLPTTAPPIDADSEPLLAAAGVPTSPSSPSIRSTWAAATGSIKRHWPRKRLVRLIAAGAAAVFLAGLVVASIRHHAHATALRRVRLAQRLEGFSESRLVDVPERLRVEHALPYDDLLGDPLLANHKTAPCRLNTYQQDRYHALIHDRRYKKRTYLVAINLFDSGDVAPALIRALYSVVSSLGPDRFHISIYENGSKDDTPLQLYLFAKVLRQLGAGFTINSDPDRQAGWVEGKRIVGLAELRNVVMQPMYDAPPGTFDAVIFINDVHLCEAEILEILLQHERQRADMSCGMDFKELRIKEFHPDYPLLFYDTWVARDMQGLPFYEIKYPKGDWNLPSRVLPLSESRFRYDSLVPFQVYSCFNGLTVMDASLFHPPHNLRFRTSLDGTDTHSECYLLCSDIWKTFAPTLPDGTANPASRRKKSGETIEGARIQVVPRAAVGYSMLEYERARGETNTTAFELEGQERRAYEELERVDWDLFPPKLVTTYAYGRWDEQASLWPSSLLKLRGLTPPCNSQIMVPPFGSA</sequence>
<dbReference type="Pfam" id="PF11735">
    <property type="entry name" value="CAP59_mtransfer"/>
    <property type="match status" value="1"/>
</dbReference>
<evidence type="ECO:0008006" key="4">
    <source>
        <dbReference type="Google" id="ProtNLM"/>
    </source>
</evidence>
<keyword evidence="1" id="KW-0812">Transmembrane</keyword>
<keyword evidence="1" id="KW-0472">Membrane</keyword>
<evidence type="ECO:0000313" key="3">
    <source>
        <dbReference type="Proteomes" id="UP000237144"/>
    </source>
</evidence>
<name>A0A2S5B9G8_9BASI</name>
<dbReference type="OrthoDB" id="262547at2759"/>
<dbReference type="PANTHER" id="PTHR34144">
    <property type="entry name" value="CHROMOSOME 8, WHOLE GENOME SHOTGUN SEQUENCE"/>
    <property type="match status" value="1"/>
</dbReference>
<feature type="transmembrane region" description="Helical" evidence="1">
    <location>
        <begin position="56"/>
        <end position="77"/>
    </location>
</feature>
<comment type="caution">
    <text evidence="2">The sequence shown here is derived from an EMBL/GenBank/DDBJ whole genome shotgun (WGS) entry which is preliminary data.</text>
</comment>
<protein>
    <recommendedName>
        <fullName evidence="4">Alpha-1,3-mannosyltransferase CMT1</fullName>
    </recommendedName>
</protein>
<keyword evidence="3" id="KW-1185">Reference proteome</keyword>
<organism evidence="2 3">
    <name type="scientific">Rhodotorula taiwanensis</name>
    <dbReference type="NCBI Taxonomy" id="741276"/>
    <lineage>
        <taxon>Eukaryota</taxon>
        <taxon>Fungi</taxon>
        <taxon>Dikarya</taxon>
        <taxon>Basidiomycota</taxon>
        <taxon>Pucciniomycotina</taxon>
        <taxon>Microbotryomycetes</taxon>
        <taxon>Sporidiobolales</taxon>
        <taxon>Sporidiobolaceae</taxon>
        <taxon>Rhodotorula</taxon>
    </lineage>
</organism>
<dbReference type="AlphaFoldDB" id="A0A2S5B9G8"/>